<dbReference type="InterPro" id="IPR036866">
    <property type="entry name" value="RibonucZ/Hydroxyglut_hydro"/>
</dbReference>
<dbReference type="EMBL" id="CP016346">
    <property type="protein sequence ID" value="ANQ15649.1"/>
    <property type="molecule type" value="Genomic_DNA"/>
</dbReference>
<evidence type="ECO:0000259" key="1">
    <source>
        <dbReference type="Pfam" id="PF12706"/>
    </source>
</evidence>
<evidence type="ECO:0000313" key="2">
    <source>
        <dbReference type="EMBL" id="ANQ15649.1"/>
    </source>
</evidence>
<proteinExistence type="predicted"/>
<feature type="domain" description="Metallo-beta-lactamase" evidence="1">
    <location>
        <begin position="120"/>
        <end position="313"/>
    </location>
</feature>
<evidence type="ECO:0000313" key="3">
    <source>
        <dbReference type="Proteomes" id="UP000092741"/>
    </source>
</evidence>
<dbReference type="PANTHER" id="PTHR15032:SF4">
    <property type="entry name" value="N-ACYL-PHOSPHATIDYLETHANOLAMINE-HYDROLYZING PHOSPHOLIPASE D"/>
    <property type="match status" value="1"/>
</dbReference>
<organism evidence="2 3">
    <name type="scientific">Vibrio natriegens NBRC 15636 = ATCC 14048 = DSM 759</name>
    <dbReference type="NCBI Taxonomy" id="1219067"/>
    <lineage>
        <taxon>Bacteria</taxon>
        <taxon>Pseudomonadati</taxon>
        <taxon>Pseudomonadota</taxon>
        <taxon>Gammaproteobacteria</taxon>
        <taxon>Vibrionales</taxon>
        <taxon>Vibrionaceae</taxon>
        <taxon>Vibrio</taxon>
    </lineage>
</organism>
<dbReference type="InterPro" id="IPR001279">
    <property type="entry name" value="Metallo-B-lactamas"/>
</dbReference>
<dbReference type="GO" id="GO:0005737">
    <property type="term" value="C:cytoplasm"/>
    <property type="evidence" value="ECO:0007669"/>
    <property type="project" value="TreeGrafter"/>
</dbReference>
<dbReference type="SUPFAM" id="SSF56281">
    <property type="entry name" value="Metallo-hydrolase/oxidoreductase"/>
    <property type="match status" value="1"/>
</dbReference>
<dbReference type="Proteomes" id="UP000092741">
    <property type="component" value="Chromosome 2"/>
</dbReference>
<gene>
    <name evidence="2" type="ORF">BA890_17890</name>
</gene>
<dbReference type="AlphaFoldDB" id="A0AAN1CYG2"/>
<reference evidence="2 3" key="1">
    <citation type="submission" date="2016-07" db="EMBL/GenBank/DDBJ databases">
        <title>Developing Vibrio natriegens as a novel, fast-growing host for biotechnology.</title>
        <authorList>
            <person name="Weinstock M.T."/>
            <person name="Hesek E.D."/>
            <person name="Wilson C.M."/>
            <person name="Gibson D.G."/>
        </authorList>
    </citation>
    <scope>NUCLEOTIDE SEQUENCE [LARGE SCALE GENOMIC DNA]</scope>
    <source>
        <strain evidence="2 3">ATCC 14048</strain>
    </source>
</reference>
<sequence length="366" mass="41155">MGLKLRKILKVAIALLAIIAAGVYTYMLQPQFASPQVKVDSYQGKYVDGKFHNIEEVPVSTSSDGALVGFYRFLTEPVVDAVPVTNLPSVKSDLLGLNPRDNVMVWMGHSSYFIQLDGIRYLIDPVFSDNASPVPYTNVAFPGSNVYSADDIPEIEYLLITHDHWDHLDYPTINALKAKIDHIVTPIGVGSYFTQWGFSPEQITEGDWYDSLTTKAGRIHILPAQHFSGRLLKRNRTLWGSFAIVSNQHKVYLGGDSGYGDHFKSIANEFGGFDIAVLETGQYNKNWPFIHMTPEEVAQAANDLNAKALLPSHNSKFKLAKHAWYEPLDRIAQASQRQDYRLMTPMIGEIVGLEDNNQTFSQWWKQ</sequence>
<dbReference type="Gene3D" id="3.60.15.10">
    <property type="entry name" value="Ribonuclease Z/Hydroxyacylglutathione hydrolase-like"/>
    <property type="match status" value="1"/>
</dbReference>
<dbReference type="Pfam" id="PF12706">
    <property type="entry name" value="Lactamase_B_2"/>
    <property type="match status" value="1"/>
</dbReference>
<dbReference type="KEGG" id="vna:PN96_22395"/>
<name>A0AAN1CYG2_VIBNA</name>
<keyword evidence="3" id="KW-1185">Reference proteome</keyword>
<dbReference type="PANTHER" id="PTHR15032">
    <property type="entry name" value="N-ACYL-PHOSPHATIDYLETHANOLAMINE-HYDROLYZING PHOSPHOLIPASE D"/>
    <property type="match status" value="1"/>
</dbReference>
<protein>
    <submittedName>
        <fullName evidence="2">MBL fold metallo-hydrolase</fullName>
    </submittedName>
</protein>
<accession>A0AAN1CYG2</accession>